<evidence type="ECO:0000313" key="6">
    <source>
        <dbReference type="EMBL" id="ORX98930.1"/>
    </source>
</evidence>
<feature type="non-terminal residue" evidence="6">
    <location>
        <position position="1"/>
    </location>
</feature>
<dbReference type="Proteomes" id="UP000193144">
    <property type="component" value="Unassembled WGS sequence"/>
</dbReference>
<comment type="similarity">
    <text evidence="2">Belongs to the class-II pyridoxal-phosphate-dependent aminotransferase family. BioF subfamily.</text>
</comment>
<dbReference type="InterPro" id="IPR050087">
    <property type="entry name" value="AON_synthase_class-II"/>
</dbReference>
<name>A0A1Y1YLN9_9PLEO</name>
<evidence type="ECO:0000259" key="5">
    <source>
        <dbReference type="Pfam" id="PF00155"/>
    </source>
</evidence>
<accession>A0A1Y1YLN9</accession>
<feature type="non-terminal residue" evidence="6">
    <location>
        <position position="161"/>
    </location>
</feature>
<dbReference type="STRING" id="1231657.A0A1Y1YLN9"/>
<dbReference type="SUPFAM" id="SSF53383">
    <property type="entry name" value="PLP-dependent transferases"/>
    <property type="match status" value="1"/>
</dbReference>
<gene>
    <name evidence="6" type="ORF">BCR34DRAFT_470298</name>
</gene>
<keyword evidence="7" id="KW-1185">Reference proteome</keyword>
<comment type="cofactor">
    <cofactor evidence="1">
        <name>pyridoxal 5'-phosphate</name>
        <dbReference type="ChEBI" id="CHEBI:597326"/>
    </cofactor>
</comment>
<dbReference type="GO" id="GO:0016740">
    <property type="term" value="F:transferase activity"/>
    <property type="evidence" value="ECO:0007669"/>
    <property type="project" value="UniProtKB-KW"/>
</dbReference>
<dbReference type="AlphaFoldDB" id="A0A1Y1YLN9"/>
<dbReference type="Gene3D" id="3.40.640.10">
    <property type="entry name" value="Type I PLP-dependent aspartate aminotransferase-like (Major domain)"/>
    <property type="match status" value="1"/>
</dbReference>
<keyword evidence="4" id="KW-0663">Pyridoxal phosphate</keyword>
<dbReference type="PANTHER" id="PTHR13693">
    <property type="entry name" value="CLASS II AMINOTRANSFERASE/8-AMINO-7-OXONONANOATE SYNTHASE"/>
    <property type="match status" value="1"/>
</dbReference>
<dbReference type="InterPro" id="IPR015424">
    <property type="entry name" value="PyrdxlP-dep_Trfase"/>
</dbReference>
<dbReference type="InterPro" id="IPR004839">
    <property type="entry name" value="Aminotransferase_I/II_large"/>
</dbReference>
<dbReference type="Pfam" id="PF00155">
    <property type="entry name" value="Aminotran_1_2"/>
    <property type="match status" value="1"/>
</dbReference>
<keyword evidence="3 6" id="KW-0808">Transferase</keyword>
<evidence type="ECO:0000256" key="4">
    <source>
        <dbReference type="ARBA" id="ARBA00022898"/>
    </source>
</evidence>
<proteinExistence type="inferred from homology"/>
<dbReference type="PANTHER" id="PTHR13693:SF77">
    <property type="entry name" value="8-AMINO-7-OXONONANOATE SYNTHASE"/>
    <property type="match status" value="1"/>
</dbReference>
<evidence type="ECO:0000256" key="1">
    <source>
        <dbReference type="ARBA" id="ARBA00001933"/>
    </source>
</evidence>
<organism evidence="6 7">
    <name type="scientific">Clohesyomyces aquaticus</name>
    <dbReference type="NCBI Taxonomy" id="1231657"/>
    <lineage>
        <taxon>Eukaryota</taxon>
        <taxon>Fungi</taxon>
        <taxon>Dikarya</taxon>
        <taxon>Ascomycota</taxon>
        <taxon>Pezizomycotina</taxon>
        <taxon>Dothideomycetes</taxon>
        <taxon>Pleosporomycetidae</taxon>
        <taxon>Pleosporales</taxon>
        <taxon>Lindgomycetaceae</taxon>
        <taxon>Clohesyomyces</taxon>
    </lineage>
</organism>
<feature type="domain" description="Aminotransferase class I/classII large" evidence="5">
    <location>
        <begin position="14"/>
        <end position="160"/>
    </location>
</feature>
<sequence>ADSAFIVNTRGIANEAIFSAIPRPGDAFLYDELIHTNIHDGTKHSLVLWKRSFRHNDVEYFTEQLLDIRGSQPRIRDGTWCVIIAVESFYSMDGNICPVQELIAACKEILPNGNAQYVVDETHSGDIIGPSGAGLVSALGLEKEVAIRMHTFGKALAGSGG</sequence>
<evidence type="ECO:0000256" key="2">
    <source>
        <dbReference type="ARBA" id="ARBA00010008"/>
    </source>
</evidence>
<comment type="caution">
    <text evidence="6">The sequence shown here is derived from an EMBL/GenBank/DDBJ whole genome shotgun (WGS) entry which is preliminary data.</text>
</comment>
<evidence type="ECO:0000313" key="7">
    <source>
        <dbReference type="Proteomes" id="UP000193144"/>
    </source>
</evidence>
<dbReference type="GO" id="GO:0030170">
    <property type="term" value="F:pyridoxal phosphate binding"/>
    <property type="evidence" value="ECO:0007669"/>
    <property type="project" value="InterPro"/>
</dbReference>
<evidence type="ECO:0000256" key="3">
    <source>
        <dbReference type="ARBA" id="ARBA00022679"/>
    </source>
</evidence>
<dbReference type="GO" id="GO:0009102">
    <property type="term" value="P:biotin biosynthetic process"/>
    <property type="evidence" value="ECO:0007669"/>
    <property type="project" value="TreeGrafter"/>
</dbReference>
<reference evidence="6 7" key="1">
    <citation type="submission" date="2016-07" db="EMBL/GenBank/DDBJ databases">
        <title>Pervasive Adenine N6-methylation of Active Genes in Fungi.</title>
        <authorList>
            <consortium name="DOE Joint Genome Institute"/>
            <person name="Mondo S.J."/>
            <person name="Dannebaum R.O."/>
            <person name="Kuo R.C."/>
            <person name="Labutti K."/>
            <person name="Haridas S."/>
            <person name="Kuo A."/>
            <person name="Salamov A."/>
            <person name="Ahrendt S.R."/>
            <person name="Lipzen A."/>
            <person name="Sullivan W."/>
            <person name="Andreopoulos W.B."/>
            <person name="Clum A."/>
            <person name="Lindquist E."/>
            <person name="Daum C."/>
            <person name="Ramamoorthy G.K."/>
            <person name="Gryganskyi A."/>
            <person name="Culley D."/>
            <person name="Magnuson J.K."/>
            <person name="James T.Y."/>
            <person name="O'Malley M.A."/>
            <person name="Stajich J.E."/>
            <person name="Spatafora J.W."/>
            <person name="Visel A."/>
            <person name="Grigoriev I.V."/>
        </authorList>
    </citation>
    <scope>NUCLEOTIDE SEQUENCE [LARGE SCALE GENOMIC DNA]</scope>
    <source>
        <strain evidence="6 7">CBS 115471</strain>
    </source>
</reference>
<dbReference type="InterPro" id="IPR015421">
    <property type="entry name" value="PyrdxlP-dep_Trfase_major"/>
</dbReference>
<dbReference type="OrthoDB" id="2382073at2759"/>
<protein>
    <submittedName>
        <fullName evidence="6">Pyridoxal phosphate-dependent transferase</fullName>
    </submittedName>
</protein>
<dbReference type="EMBL" id="MCFA01000206">
    <property type="protein sequence ID" value="ORX98930.1"/>
    <property type="molecule type" value="Genomic_DNA"/>
</dbReference>